<feature type="binding site" evidence="6">
    <location>
        <position position="105"/>
    </location>
    <ligand>
        <name>Fe(3+)</name>
        <dbReference type="ChEBI" id="CHEBI:29034"/>
        <label>1</label>
    </ligand>
</feature>
<feature type="disulfide bond" evidence="7">
    <location>
        <begin position="204"/>
        <end position="227"/>
    </location>
</feature>
<dbReference type="PIRSF" id="PIRSF002549">
    <property type="entry name" value="Transferrin"/>
    <property type="match status" value="1"/>
</dbReference>
<feature type="disulfide bond" evidence="7">
    <location>
        <begin position="62"/>
        <end position="81"/>
    </location>
</feature>
<dbReference type="GO" id="GO:0055037">
    <property type="term" value="C:recycling endosome"/>
    <property type="evidence" value="ECO:0007669"/>
    <property type="project" value="TreeGrafter"/>
</dbReference>
<evidence type="ECO:0000313" key="14">
    <source>
        <dbReference type="EMBL" id="CAF2162038.1"/>
    </source>
</evidence>
<dbReference type="OrthoDB" id="9981115at2759"/>
<dbReference type="GO" id="GO:0006826">
    <property type="term" value="P:iron ion transport"/>
    <property type="evidence" value="ECO:0007669"/>
    <property type="project" value="TreeGrafter"/>
</dbReference>
<dbReference type="CDD" id="cd13529">
    <property type="entry name" value="PBP2_transferrin"/>
    <property type="match status" value="2"/>
</dbReference>
<dbReference type="Proteomes" id="UP000663834">
    <property type="component" value="Unassembled WGS sequence"/>
</dbReference>
<feature type="disulfide bond" evidence="7">
    <location>
        <begin position="408"/>
        <end position="426"/>
    </location>
</feature>
<dbReference type="Pfam" id="PF00405">
    <property type="entry name" value="Transferrin"/>
    <property type="match status" value="2"/>
</dbReference>
<dbReference type="PANTHER" id="PTHR11485">
    <property type="entry name" value="TRANSFERRIN"/>
    <property type="match status" value="1"/>
</dbReference>
<feature type="domain" description="Transferrin-like" evidence="9">
    <location>
        <begin position="49"/>
        <end position="389"/>
    </location>
</feature>
<keyword evidence="6" id="KW-0479">Metal-binding</keyword>
<dbReference type="EMBL" id="CAJNRF010001797">
    <property type="protein sequence ID" value="CAF2027859.1"/>
    <property type="molecule type" value="Genomic_DNA"/>
</dbReference>
<evidence type="ECO:0000256" key="7">
    <source>
        <dbReference type="PIRSR" id="PIRSR002549-4"/>
    </source>
</evidence>
<evidence type="ECO:0000256" key="1">
    <source>
        <dbReference type="ARBA" id="ARBA00004613"/>
    </source>
</evidence>
<accession>A0A816N6I2</accession>
<dbReference type="Proteomes" id="UP000663887">
    <property type="component" value="Unassembled WGS sequence"/>
</dbReference>
<dbReference type="InterPro" id="IPR001156">
    <property type="entry name" value="Transferrin-like_dom"/>
</dbReference>
<evidence type="ECO:0000256" key="3">
    <source>
        <dbReference type="ARBA" id="ARBA00022737"/>
    </source>
</evidence>
<reference evidence="12" key="1">
    <citation type="submission" date="2021-02" db="EMBL/GenBank/DDBJ databases">
        <authorList>
            <person name="Nowell W R."/>
        </authorList>
    </citation>
    <scope>NUCLEOTIDE SEQUENCE</scope>
</reference>
<dbReference type="Proteomes" id="UP000663824">
    <property type="component" value="Unassembled WGS sequence"/>
</dbReference>
<evidence type="ECO:0000256" key="6">
    <source>
        <dbReference type="PIRSR" id="PIRSR002549-3"/>
    </source>
</evidence>
<feature type="disulfide bond" evidence="7">
    <location>
        <begin position="285"/>
        <end position="299"/>
    </location>
</feature>
<dbReference type="SUPFAM" id="SSF53850">
    <property type="entry name" value="Periplasmic binding protein-like II"/>
    <property type="match status" value="2"/>
</dbReference>
<comment type="subcellular location">
    <subcellularLocation>
        <location evidence="1">Secreted</location>
    </subcellularLocation>
</comment>
<evidence type="ECO:0000313" key="13">
    <source>
        <dbReference type="EMBL" id="CAF2157476.1"/>
    </source>
</evidence>
<evidence type="ECO:0000256" key="4">
    <source>
        <dbReference type="ARBA" id="ARBA00023157"/>
    </source>
</evidence>
<dbReference type="PROSITE" id="PS00205">
    <property type="entry name" value="TRANSFERRIN_LIKE_1"/>
    <property type="match status" value="1"/>
</dbReference>
<dbReference type="EMBL" id="CAJNRG010015115">
    <property type="protein sequence ID" value="CAF2162038.1"/>
    <property type="molecule type" value="Genomic_DNA"/>
</dbReference>
<feature type="binding site" evidence="5">
    <location>
        <position position="512"/>
    </location>
    <ligand>
        <name>hydrogencarbonate</name>
        <dbReference type="ChEBI" id="CHEBI:17544"/>
        <label>1</label>
    </ligand>
</feature>
<dbReference type="EMBL" id="CAJNOV010014527">
    <property type="protein sequence ID" value="CAF1552642.1"/>
    <property type="molecule type" value="Genomic_DNA"/>
</dbReference>
<dbReference type="FunFam" id="3.40.190.10:FF:000095">
    <property type="entry name" value="Lactotransferrin"/>
    <property type="match status" value="1"/>
</dbReference>
<keyword evidence="2" id="KW-0964">Secreted</keyword>
<comment type="caution">
    <text evidence="12">The sequence shown here is derived from an EMBL/GenBank/DDBJ whole genome shotgun (WGS) entry which is preliminary data.</text>
</comment>
<feature type="disulfide bond" evidence="7">
    <location>
        <begin position="504"/>
        <end position="594"/>
    </location>
</feature>
<evidence type="ECO:0000313" key="10">
    <source>
        <dbReference type="EMBL" id="CAF1237835.1"/>
    </source>
</evidence>
<dbReference type="AlphaFoldDB" id="A0A816N6I2"/>
<organism evidence="12 15">
    <name type="scientific">Rotaria magnacalcarata</name>
    <dbReference type="NCBI Taxonomy" id="392030"/>
    <lineage>
        <taxon>Eukaryota</taxon>
        <taxon>Metazoa</taxon>
        <taxon>Spiralia</taxon>
        <taxon>Gnathifera</taxon>
        <taxon>Rotifera</taxon>
        <taxon>Eurotatoria</taxon>
        <taxon>Bdelloidea</taxon>
        <taxon>Philodinida</taxon>
        <taxon>Philodinidae</taxon>
        <taxon>Rotaria</taxon>
    </lineage>
</organism>
<keyword evidence="4 7" id="KW-1015">Disulfide bond</keyword>
<feature type="disulfide bond" evidence="7">
    <location>
        <begin position="398"/>
        <end position="435"/>
    </location>
</feature>
<feature type="binding site" evidence="5">
    <location>
        <position position="506"/>
    </location>
    <ligand>
        <name>hydrogencarbonate</name>
        <dbReference type="ChEBI" id="CHEBI:17544"/>
        <label>1</label>
    </ligand>
</feature>
<dbReference type="PROSITE" id="PS51408">
    <property type="entry name" value="TRANSFERRIN_LIKE_4"/>
    <property type="match status" value="2"/>
</dbReference>
<dbReference type="GO" id="GO:0005615">
    <property type="term" value="C:extracellular space"/>
    <property type="evidence" value="ECO:0007669"/>
    <property type="project" value="InterPro"/>
</dbReference>
<feature type="disulfide bond" evidence="7">
    <location>
        <begin position="52"/>
        <end position="90"/>
    </location>
</feature>
<dbReference type="PANTHER" id="PTHR11485:SF29">
    <property type="entry name" value="TRANSFERRIN 2"/>
    <property type="match status" value="1"/>
</dbReference>
<keyword evidence="3" id="KW-0677">Repeat</keyword>
<feature type="binding site" evidence="5">
    <location>
        <position position="170"/>
    </location>
    <ligand>
        <name>hydrogencarbonate</name>
        <dbReference type="ChEBI" id="CHEBI:17544"/>
        <label>1</label>
    </ligand>
</feature>
<evidence type="ECO:0000313" key="11">
    <source>
        <dbReference type="EMBL" id="CAF1552642.1"/>
    </source>
</evidence>
<dbReference type="Proteomes" id="UP000663855">
    <property type="component" value="Unassembled WGS sequence"/>
</dbReference>
<dbReference type="PRINTS" id="PR00422">
    <property type="entry name" value="TRANSFERRIN"/>
</dbReference>
<dbReference type="Gene3D" id="3.40.190.10">
    <property type="entry name" value="Periplasmic binding protein-like II"/>
    <property type="match status" value="4"/>
</dbReference>
<feature type="disulfide bond" evidence="7">
    <location>
        <begin position="161"/>
        <end position="251"/>
    </location>
</feature>
<protein>
    <recommendedName>
        <fullName evidence="9">Transferrin-like domain-containing protein</fullName>
    </recommendedName>
</protein>
<dbReference type="EMBL" id="CAJNRE010017800">
    <property type="protein sequence ID" value="CAF2157476.1"/>
    <property type="molecule type" value="Genomic_DNA"/>
</dbReference>
<dbReference type="Proteomes" id="UP000663856">
    <property type="component" value="Unassembled WGS sequence"/>
</dbReference>
<evidence type="ECO:0000256" key="8">
    <source>
        <dbReference type="SAM" id="SignalP"/>
    </source>
</evidence>
<dbReference type="EMBL" id="CAJNOW010000108">
    <property type="protein sequence ID" value="CAF1237835.1"/>
    <property type="molecule type" value="Genomic_DNA"/>
</dbReference>
<evidence type="ECO:0000313" key="15">
    <source>
        <dbReference type="Proteomes" id="UP000663856"/>
    </source>
</evidence>
<evidence type="ECO:0000313" key="12">
    <source>
        <dbReference type="EMBL" id="CAF2027859.1"/>
    </source>
</evidence>
<feature type="domain" description="Transferrin-like" evidence="9">
    <location>
        <begin position="395"/>
        <end position="738"/>
    </location>
</feature>
<feature type="binding site" evidence="5">
    <location>
        <position position="513"/>
    </location>
    <ligand>
        <name>hydrogencarbonate</name>
        <dbReference type="ChEBI" id="CHEBI:17544"/>
        <label>1</label>
    </ligand>
</feature>
<evidence type="ECO:0000259" key="9">
    <source>
        <dbReference type="PROSITE" id="PS51408"/>
    </source>
</evidence>
<feature type="signal peptide" evidence="8">
    <location>
        <begin position="1"/>
        <end position="21"/>
    </location>
</feature>
<keyword evidence="8" id="KW-0732">Signal</keyword>
<feature type="chain" id="PRO_5036230286" description="Transferrin-like domain-containing protein" evidence="8">
    <location>
        <begin position="22"/>
        <end position="809"/>
    </location>
</feature>
<dbReference type="InterPro" id="IPR018195">
    <property type="entry name" value="Transferrin_Fe_BS"/>
</dbReference>
<name>A0A816N6I2_9BILA</name>
<evidence type="ECO:0000256" key="2">
    <source>
        <dbReference type="ARBA" id="ARBA00022525"/>
    </source>
</evidence>
<dbReference type="SMART" id="SM00094">
    <property type="entry name" value="TR_FER"/>
    <property type="match status" value="2"/>
</dbReference>
<dbReference type="GO" id="GO:0005769">
    <property type="term" value="C:early endosome"/>
    <property type="evidence" value="ECO:0007669"/>
    <property type="project" value="TreeGrafter"/>
</dbReference>
<feature type="disulfide bond" evidence="7">
    <location>
        <begin position="636"/>
        <end position="650"/>
    </location>
</feature>
<dbReference type="InterPro" id="IPR016357">
    <property type="entry name" value="Transferrin"/>
</dbReference>
<keyword evidence="6" id="KW-0408">Iron</keyword>
<sequence length="809" mass="91778">MEYSWLLCLISLIIPINFSSTQFSAYDLKPMPFSIYNTGGNANNLITNIRWCCVNERESTKCLAWSNALLSSNITTSSLACIPGSDKFDCYRKIFNDEADLMAADSGEIYTAGRYYNLVPIANELYSPMFNSPSANTYYSVAVVRSGSSINLDNLQGARSCHSSVGSSSGWNQPIAQLLRDRRLNIIDCNNHVKSAALLFGSMCAPDALNRQFNPTGDNPSTVCDLCQGTNGNTFCTNQDPYAGNIGALVCLLNQGDIAFVRHTALIELQARDPTFPIDQFQLLCTNGQRFPWRQFQSCNWGIAPASAILVSHRRPKQLRDIYRKVLIESAGFFSLQNPSFQLFNSQRFQSNDLLFSDATVDFNLLDDRTSYSNYLGSEYLSMLARLYDCPLRVLRWCVISIYEKEKCRLMKNAFARKNIKPDLDCISAKNAMECMSKIQQGIADIITVDAADAYRAQRYYQLVPLAAEDYGVDMESNVMYAVAVAKRTDLTSNLWNLRGKTICSTAVGDLAGWHVPIDYLSAIKEAYVTNCHINKVIGEYFGQSCVPGSLDYDYNRLKTNPRALCLKCYSKGSDYCSRSHREMFFGSSGAFRCLTEGTGGHVAFVMHTAVISNTDGRNVDQWARPLRAIDFELLCKNGTRKTIEAYKSCHLLRVPARVLMTSNLLPDLDRCYIWNMLNFAQQLFGSDTNKEFTMFDSFYEHPDLLFLDATVQLTRLTTSLDDYLGQDVIQLLIRTDPRMYNIEKKYYNNKRISIRLRCLSRQKIKISFEIIMNLFTYKLNVCIKSTNIINEEKKWLTTELINQFFFFL</sequence>
<dbReference type="GO" id="GO:0046872">
    <property type="term" value="F:metal ion binding"/>
    <property type="evidence" value="ECO:0007669"/>
    <property type="project" value="UniProtKB-KW"/>
</dbReference>
<feature type="binding site" evidence="6">
    <location>
        <position position="138"/>
    </location>
    <ligand>
        <name>Fe(3+)</name>
        <dbReference type="ChEBI" id="CHEBI:29034"/>
        <label>1</label>
    </ligand>
</feature>
<proteinExistence type="predicted"/>
<dbReference type="GO" id="GO:0005886">
    <property type="term" value="C:plasma membrane"/>
    <property type="evidence" value="ECO:0007669"/>
    <property type="project" value="TreeGrafter"/>
</dbReference>
<feature type="binding site" evidence="6">
    <location>
        <position position="450"/>
    </location>
    <ligand>
        <name>Fe(3+)</name>
        <dbReference type="ChEBI" id="CHEBI:29034"/>
        <label>1</label>
    </ligand>
</feature>
<evidence type="ECO:0000256" key="5">
    <source>
        <dbReference type="PIRSR" id="PIRSR002549-2"/>
    </source>
</evidence>
<gene>
    <name evidence="11" type="ORF">CJN711_LOCUS30524</name>
    <name evidence="10" type="ORF">KQP761_LOCUS1635</name>
    <name evidence="13" type="ORF">MBJ925_LOCUS32554</name>
    <name evidence="12" type="ORF">WKI299_LOCUS6252</name>
    <name evidence="14" type="ORF">XDN619_LOCUS30535</name>
</gene>
<feature type="disulfide bond" evidence="7">
    <location>
        <begin position="546"/>
        <end position="566"/>
    </location>
</feature>